<name>A0A1X7TD93_AMPQE</name>
<proteinExistence type="predicted"/>
<dbReference type="InterPro" id="IPR036691">
    <property type="entry name" value="Endo/exonu/phosph_ase_sf"/>
</dbReference>
<dbReference type="PROSITE" id="PS50878">
    <property type="entry name" value="RT_POL"/>
    <property type="match status" value="1"/>
</dbReference>
<evidence type="ECO:0000259" key="1">
    <source>
        <dbReference type="PROSITE" id="PS50878"/>
    </source>
</evidence>
<dbReference type="GO" id="GO:0003824">
    <property type="term" value="F:catalytic activity"/>
    <property type="evidence" value="ECO:0007669"/>
    <property type="project" value="InterPro"/>
</dbReference>
<reference evidence="2" key="1">
    <citation type="submission" date="2017-05" db="UniProtKB">
        <authorList>
            <consortium name="EnsemblMetazoa"/>
        </authorList>
    </citation>
    <scope>IDENTIFICATION</scope>
</reference>
<dbReference type="OrthoDB" id="416454at2759"/>
<dbReference type="EnsemblMetazoa" id="Aqu2.1.12545_001">
    <property type="protein sequence ID" value="Aqu2.1.12545_001"/>
    <property type="gene ID" value="Aqu2.1.12545"/>
</dbReference>
<feature type="domain" description="Reverse transcriptase" evidence="1">
    <location>
        <begin position="372"/>
        <end position="636"/>
    </location>
</feature>
<evidence type="ECO:0000313" key="2">
    <source>
        <dbReference type="EnsemblMetazoa" id="Aqu2.1.12545_001"/>
    </source>
</evidence>
<dbReference type="InterPro" id="IPR005135">
    <property type="entry name" value="Endo/exonuclease/phosphatase"/>
</dbReference>
<dbReference type="CDD" id="cd01650">
    <property type="entry name" value="RT_nLTR_like"/>
    <property type="match status" value="1"/>
</dbReference>
<dbReference type="SUPFAM" id="SSF56672">
    <property type="entry name" value="DNA/RNA polymerases"/>
    <property type="match status" value="1"/>
</dbReference>
<protein>
    <recommendedName>
        <fullName evidence="1">Reverse transcriptase domain-containing protein</fullName>
    </recommendedName>
</protein>
<dbReference type="STRING" id="400682.A0A1X7TD93"/>
<dbReference type="Gene3D" id="3.60.10.10">
    <property type="entry name" value="Endonuclease/exonuclease/phosphatase"/>
    <property type="match status" value="1"/>
</dbReference>
<dbReference type="Pfam" id="PF14529">
    <property type="entry name" value="Exo_endo_phos_2"/>
    <property type="match status" value="1"/>
</dbReference>
<dbReference type="PANTHER" id="PTHR33332">
    <property type="entry name" value="REVERSE TRANSCRIPTASE DOMAIN-CONTAINING PROTEIN"/>
    <property type="match status" value="1"/>
</dbReference>
<dbReference type="InterPro" id="IPR000477">
    <property type="entry name" value="RT_dom"/>
</dbReference>
<dbReference type="InterPro" id="IPR043502">
    <property type="entry name" value="DNA/RNA_pol_sf"/>
</dbReference>
<dbReference type="SUPFAM" id="SSF56219">
    <property type="entry name" value="DNase I-like"/>
    <property type="match status" value="1"/>
</dbReference>
<dbReference type="InParanoid" id="A0A1X7TD93"/>
<dbReference type="Pfam" id="PF00078">
    <property type="entry name" value="RVT_1"/>
    <property type="match status" value="1"/>
</dbReference>
<dbReference type="eggNOG" id="KOG1075">
    <property type="taxonomic scope" value="Eukaryota"/>
</dbReference>
<organism evidence="2">
    <name type="scientific">Amphimedon queenslandica</name>
    <name type="common">Sponge</name>
    <dbReference type="NCBI Taxonomy" id="400682"/>
    <lineage>
        <taxon>Eukaryota</taxon>
        <taxon>Metazoa</taxon>
        <taxon>Porifera</taxon>
        <taxon>Demospongiae</taxon>
        <taxon>Heteroscleromorpha</taxon>
        <taxon>Haplosclerida</taxon>
        <taxon>Niphatidae</taxon>
        <taxon>Amphimedon</taxon>
    </lineage>
</organism>
<dbReference type="AlphaFoldDB" id="A0A1X7TD93"/>
<sequence length="725" mass="82593">MKPVYVCCVYLPPPTDVTVVLSLFHHLSLAVPEDSLLLLLGDFNLPDIDWCSLSASSVPSRSFCNKLFSLNYAQLVTSPTHESGNILDLVITNCPESVCNLSVCRDVCPGISDHYFIDFYITISRPEPIKNKCKVCFCYDKVDTDGLYHYLSLYSAPPILNTNIDNVWSSITRVMLESRDLFVSKVKLHTTPTPRWYTSEIRCAIHKVRSLRRRVNRTATNHQVDKLFLMERDLQSQIASAKETYLSAMVSRFNDRPGVLFSYLSRLSKVTTIPQVVHFGDLSASTPKNKANLFNSFFHSVLTTSDYCLPPLSDLPAPVTQIHHLTVSADDVFKKLMALDTSKATGIDDIHPTIIKLCAGPLIPTLTSLYQTCLMYHTMPNQWKVHKICPVYKSGDRSNVCNYRPVSLLCVLSKVLESIIYDKLINFIRPKLSRNQYGFLQQRSCLTQLLTFFADIYSGVEGKKEVDVLYFDFKKAFDSVPHQELLYKLWMIGITGPLWLWFKCYLTDRLHLTYIEGECSKCLEVTSGVPQGSVLGPLLFLVYVNDIPNRISSTIYSFADDMKFLRVLSSFTDRDLLSSDLSSLKNWCSEWGIRLNASKCSHITFSLLRNRNESTYYIDDLLLDQVETQSDLGVIVSQDLSWSAHYRKICSKAYRTLYMVRRNIPSAADSGLKRVLYLTLVRSQLCYCSQVWSPMHLKDIRVLELVQRRATKSAHQAKFTTSNVL</sequence>
<accession>A0A1X7TD93</accession>